<evidence type="ECO:0000313" key="2">
    <source>
        <dbReference type="EMBL" id="MBK1809535.1"/>
    </source>
</evidence>
<organism evidence="2 3">
    <name type="scientific">Clostridium yunnanense</name>
    <dbReference type="NCBI Taxonomy" id="2800325"/>
    <lineage>
        <taxon>Bacteria</taxon>
        <taxon>Bacillati</taxon>
        <taxon>Bacillota</taxon>
        <taxon>Clostridia</taxon>
        <taxon>Eubacteriales</taxon>
        <taxon>Clostridiaceae</taxon>
        <taxon>Clostridium</taxon>
    </lineage>
</organism>
<accession>A0ABS1EJK6</accession>
<keyword evidence="3" id="KW-1185">Reference proteome</keyword>
<proteinExistence type="predicted"/>
<feature type="transmembrane region" description="Helical" evidence="1">
    <location>
        <begin position="33"/>
        <end position="52"/>
    </location>
</feature>
<reference evidence="3" key="1">
    <citation type="submission" date="2021-01" db="EMBL/GenBank/DDBJ databases">
        <title>Genome public.</title>
        <authorList>
            <person name="Liu C."/>
            <person name="Sun Q."/>
        </authorList>
    </citation>
    <scope>NUCLEOTIDE SEQUENCE [LARGE SCALE GENOMIC DNA]</scope>
    <source>
        <strain evidence="3">YIM B02505</strain>
    </source>
</reference>
<dbReference type="EMBL" id="JAENHN010000007">
    <property type="protein sequence ID" value="MBK1809535.1"/>
    <property type="molecule type" value="Genomic_DNA"/>
</dbReference>
<evidence type="ECO:0000313" key="3">
    <source>
        <dbReference type="Proteomes" id="UP000596739"/>
    </source>
</evidence>
<evidence type="ECO:0000256" key="1">
    <source>
        <dbReference type="SAM" id="Phobius"/>
    </source>
</evidence>
<protein>
    <submittedName>
        <fullName evidence="2">Uncharacterized protein</fullName>
    </submittedName>
</protein>
<comment type="caution">
    <text evidence="2">The sequence shown here is derived from an EMBL/GenBank/DDBJ whole genome shotgun (WGS) entry which is preliminary data.</text>
</comment>
<name>A0ABS1EJK6_9CLOT</name>
<keyword evidence="1" id="KW-0472">Membrane</keyword>
<sequence length="61" mass="7001">MLNNNSNNSKKDDAHFEVGPLKPIKVKTKKEDILFIMLGIIVLNFTILLPVIENIIHKLFK</sequence>
<dbReference type="RefSeq" id="WP_200266081.1">
    <property type="nucleotide sequence ID" value="NZ_JAENHN010000007.1"/>
</dbReference>
<keyword evidence="1" id="KW-1133">Transmembrane helix</keyword>
<gene>
    <name evidence="2" type="ORF">JHL18_02600</name>
</gene>
<dbReference type="Proteomes" id="UP000596739">
    <property type="component" value="Unassembled WGS sequence"/>
</dbReference>
<keyword evidence="1" id="KW-0812">Transmembrane</keyword>